<evidence type="ECO:0000313" key="2">
    <source>
        <dbReference type="EMBL" id="JAE10468.1"/>
    </source>
</evidence>
<accession>A0A0A9FQ94</accession>
<dbReference type="EMBL" id="GBRH01187428">
    <property type="protein sequence ID" value="JAE10468.1"/>
    <property type="molecule type" value="Transcribed_RNA"/>
</dbReference>
<feature type="transmembrane region" description="Helical" evidence="1">
    <location>
        <begin position="12"/>
        <end position="36"/>
    </location>
</feature>
<name>A0A0A9FQ94_ARUDO</name>
<proteinExistence type="predicted"/>
<keyword evidence="1" id="KW-1133">Transmembrane helix</keyword>
<organism evidence="2">
    <name type="scientific">Arundo donax</name>
    <name type="common">Giant reed</name>
    <name type="synonym">Donax arundinaceus</name>
    <dbReference type="NCBI Taxonomy" id="35708"/>
    <lineage>
        <taxon>Eukaryota</taxon>
        <taxon>Viridiplantae</taxon>
        <taxon>Streptophyta</taxon>
        <taxon>Embryophyta</taxon>
        <taxon>Tracheophyta</taxon>
        <taxon>Spermatophyta</taxon>
        <taxon>Magnoliopsida</taxon>
        <taxon>Liliopsida</taxon>
        <taxon>Poales</taxon>
        <taxon>Poaceae</taxon>
        <taxon>PACMAD clade</taxon>
        <taxon>Arundinoideae</taxon>
        <taxon>Arundineae</taxon>
        <taxon>Arundo</taxon>
    </lineage>
</organism>
<sequence length="37" mass="4089">MALVTKVSVGVIGYALCFKVNFICCPSCDFLLLIIFF</sequence>
<protein>
    <submittedName>
        <fullName evidence="2">Uncharacterized protein</fullName>
    </submittedName>
</protein>
<reference evidence="2" key="2">
    <citation type="journal article" date="2015" name="Data Brief">
        <title>Shoot transcriptome of the giant reed, Arundo donax.</title>
        <authorList>
            <person name="Barrero R.A."/>
            <person name="Guerrero F.D."/>
            <person name="Moolhuijzen P."/>
            <person name="Goolsby J.A."/>
            <person name="Tidwell J."/>
            <person name="Bellgard S.E."/>
            <person name="Bellgard M.I."/>
        </authorList>
    </citation>
    <scope>NUCLEOTIDE SEQUENCE</scope>
    <source>
        <tissue evidence="2">Shoot tissue taken approximately 20 cm above the soil surface</tissue>
    </source>
</reference>
<keyword evidence="1" id="KW-0472">Membrane</keyword>
<evidence type="ECO:0000256" key="1">
    <source>
        <dbReference type="SAM" id="Phobius"/>
    </source>
</evidence>
<reference evidence="2" key="1">
    <citation type="submission" date="2014-09" db="EMBL/GenBank/DDBJ databases">
        <authorList>
            <person name="Magalhaes I.L.F."/>
            <person name="Oliveira U."/>
            <person name="Santos F.R."/>
            <person name="Vidigal T.H.D.A."/>
            <person name="Brescovit A.D."/>
            <person name="Santos A.J."/>
        </authorList>
    </citation>
    <scope>NUCLEOTIDE SEQUENCE</scope>
    <source>
        <tissue evidence="2">Shoot tissue taken approximately 20 cm above the soil surface</tissue>
    </source>
</reference>
<keyword evidence="1" id="KW-0812">Transmembrane</keyword>
<dbReference type="AlphaFoldDB" id="A0A0A9FQ94"/>